<dbReference type="Proteomes" id="UP001162480">
    <property type="component" value="Chromosome 3"/>
</dbReference>
<feature type="transmembrane region" description="Helical" evidence="2">
    <location>
        <begin position="78"/>
        <end position="100"/>
    </location>
</feature>
<keyword evidence="2" id="KW-0472">Membrane</keyword>
<proteinExistence type="predicted"/>
<evidence type="ECO:0000313" key="3">
    <source>
        <dbReference type="EMBL" id="CAI9718938.1"/>
    </source>
</evidence>
<evidence type="ECO:0000256" key="2">
    <source>
        <dbReference type="SAM" id="Phobius"/>
    </source>
</evidence>
<name>A0AA36AMN2_OCTVU</name>
<dbReference type="AlphaFoldDB" id="A0AA36AMN2"/>
<evidence type="ECO:0008006" key="5">
    <source>
        <dbReference type="Google" id="ProtNLM"/>
    </source>
</evidence>
<organism evidence="3 4">
    <name type="scientific">Octopus vulgaris</name>
    <name type="common">Common octopus</name>
    <dbReference type="NCBI Taxonomy" id="6645"/>
    <lineage>
        <taxon>Eukaryota</taxon>
        <taxon>Metazoa</taxon>
        <taxon>Spiralia</taxon>
        <taxon>Lophotrochozoa</taxon>
        <taxon>Mollusca</taxon>
        <taxon>Cephalopoda</taxon>
        <taxon>Coleoidea</taxon>
        <taxon>Octopodiformes</taxon>
        <taxon>Octopoda</taxon>
        <taxon>Incirrata</taxon>
        <taxon>Octopodidae</taxon>
        <taxon>Octopus</taxon>
    </lineage>
</organism>
<gene>
    <name evidence="3" type="ORF">OCTVUL_1B021488</name>
</gene>
<keyword evidence="2" id="KW-1133">Transmembrane helix</keyword>
<feature type="region of interest" description="Disordered" evidence="1">
    <location>
        <begin position="1"/>
        <end position="20"/>
    </location>
</feature>
<feature type="region of interest" description="Disordered" evidence="1">
    <location>
        <begin position="26"/>
        <end position="52"/>
    </location>
</feature>
<feature type="compositionally biased region" description="Basic residues" evidence="1">
    <location>
        <begin position="1"/>
        <end position="16"/>
    </location>
</feature>
<sequence length="119" mass="14165">MKIKRKEKKNNHHSFIHRSIETDESYLNKVNKGERKKEKKTKKNQKRNRVSTTRVWTCSRGITGDGQRFHFRKHRYRFRLLLLAVLRIFQVGLFVCLFIVSAKETTTTTTIPTTHSFSN</sequence>
<evidence type="ECO:0000256" key="1">
    <source>
        <dbReference type="SAM" id="MobiDB-lite"/>
    </source>
</evidence>
<keyword evidence="4" id="KW-1185">Reference proteome</keyword>
<protein>
    <recommendedName>
        <fullName evidence="5">Transmembrane protein</fullName>
    </recommendedName>
</protein>
<dbReference type="EMBL" id="OX597816">
    <property type="protein sequence ID" value="CAI9718938.1"/>
    <property type="molecule type" value="Genomic_DNA"/>
</dbReference>
<keyword evidence="2" id="KW-0812">Transmembrane</keyword>
<feature type="compositionally biased region" description="Basic residues" evidence="1">
    <location>
        <begin position="37"/>
        <end position="49"/>
    </location>
</feature>
<reference evidence="3" key="1">
    <citation type="submission" date="2023-08" db="EMBL/GenBank/DDBJ databases">
        <authorList>
            <person name="Alioto T."/>
            <person name="Alioto T."/>
            <person name="Gomez Garrido J."/>
        </authorList>
    </citation>
    <scope>NUCLEOTIDE SEQUENCE</scope>
</reference>
<evidence type="ECO:0000313" key="4">
    <source>
        <dbReference type="Proteomes" id="UP001162480"/>
    </source>
</evidence>
<accession>A0AA36AMN2</accession>